<protein>
    <recommendedName>
        <fullName evidence="3">Myb/SANT-like domain-containing protein</fullName>
    </recommendedName>
</protein>
<keyword evidence="2" id="KW-1185">Reference proteome</keyword>
<dbReference type="HOGENOM" id="CLU_158218_0_0_1"/>
<evidence type="ECO:0008006" key="3">
    <source>
        <dbReference type="Google" id="ProtNLM"/>
    </source>
</evidence>
<dbReference type="EMBL" id="KI393980">
    <property type="protein sequence ID" value="ERN05629.1"/>
    <property type="molecule type" value="Genomic_DNA"/>
</dbReference>
<sequence length="132" mass="15653">MSIPITLPSGNVYRRINWTPKYDKIKFETMVEVGATNLKEDLIEIAYVMREAYGLMFTIERLRYMVKWLKFVYINVKQLLDQPSYQFDEGTRTIFGSGWEEYIQDNEAAARKFDNVLPPMHLMDMVFANVMY</sequence>
<dbReference type="Gramene" id="ERN05629">
    <property type="protein sequence ID" value="ERN05629"/>
    <property type="gene ID" value="AMTR_s00006p00073230"/>
</dbReference>
<reference evidence="2" key="1">
    <citation type="journal article" date="2013" name="Science">
        <title>The Amborella genome and the evolution of flowering plants.</title>
        <authorList>
            <consortium name="Amborella Genome Project"/>
        </authorList>
    </citation>
    <scope>NUCLEOTIDE SEQUENCE [LARGE SCALE GENOMIC DNA]</scope>
</reference>
<proteinExistence type="predicted"/>
<accession>W1PD55</accession>
<organism evidence="1 2">
    <name type="scientific">Amborella trichopoda</name>
    <dbReference type="NCBI Taxonomy" id="13333"/>
    <lineage>
        <taxon>Eukaryota</taxon>
        <taxon>Viridiplantae</taxon>
        <taxon>Streptophyta</taxon>
        <taxon>Embryophyta</taxon>
        <taxon>Tracheophyta</taxon>
        <taxon>Spermatophyta</taxon>
        <taxon>Magnoliopsida</taxon>
        <taxon>Amborellales</taxon>
        <taxon>Amborellaceae</taxon>
        <taxon>Amborella</taxon>
    </lineage>
</organism>
<dbReference type="AlphaFoldDB" id="W1PD55"/>
<evidence type="ECO:0000313" key="2">
    <source>
        <dbReference type="Proteomes" id="UP000017836"/>
    </source>
</evidence>
<evidence type="ECO:0000313" key="1">
    <source>
        <dbReference type="EMBL" id="ERN05629.1"/>
    </source>
</evidence>
<name>W1PD55_AMBTC</name>
<dbReference type="Proteomes" id="UP000017836">
    <property type="component" value="Unassembled WGS sequence"/>
</dbReference>
<gene>
    <name evidence="1" type="ORF">AMTR_s00006p00073230</name>
</gene>